<evidence type="ECO:0000256" key="4">
    <source>
        <dbReference type="ARBA" id="ARBA00069124"/>
    </source>
</evidence>
<dbReference type="AlphaFoldDB" id="A0A422ZVZ4"/>
<dbReference type="CDD" id="cd04701">
    <property type="entry name" value="Asparaginase_2"/>
    <property type="match status" value="1"/>
</dbReference>
<dbReference type="EMBL" id="MPYG04000083">
    <property type="protein sequence ID" value="ROG98100.1"/>
    <property type="molecule type" value="Genomic_DNA"/>
</dbReference>
<dbReference type="FunFam" id="3.60.20.30:FF:000001">
    <property type="entry name" value="Isoaspartyl peptidase/L-asparaginase"/>
    <property type="match status" value="1"/>
</dbReference>
<evidence type="ECO:0000256" key="2">
    <source>
        <dbReference type="ARBA" id="ARBA00022801"/>
    </source>
</evidence>
<organism evidence="8 9">
    <name type="scientific">Klebsiella pneumoniae</name>
    <dbReference type="NCBI Taxonomy" id="573"/>
    <lineage>
        <taxon>Bacteria</taxon>
        <taxon>Pseudomonadati</taxon>
        <taxon>Pseudomonadota</taxon>
        <taxon>Gammaproteobacteria</taxon>
        <taxon>Enterobacterales</taxon>
        <taxon>Enterobacteriaceae</taxon>
        <taxon>Klebsiella/Raoultella group</taxon>
        <taxon>Klebsiella</taxon>
        <taxon>Klebsiella pneumoniae complex</taxon>
    </lineage>
</organism>
<proteinExistence type="predicted"/>
<dbReference type="PANTHER" id="PTHR10188">
    <property type="entry name" value="L-ASPARAGINASE"/>
    <property type="match status" value="1"/>
</dbReference>
<dbReference type="Gene3D" id="3.60.20.30">
    <property type="entry name" value="(Glycosyl)asparaginase"/>
    <property type="match status" value="1"/>
</dbReference>
<keyword evidence="2" id="KW-0378">Hydrolase</keyword>
<dbReference type="InterPro" id="IPR000246">
    <property type="entry name" value="Peptidase_T2"/>
</dbReference>
<evidence type="ECO:0000256" key="6">
    <source>
        <dbReference type="PIRSR" id="PIRSR600246-2"/>
    </source>
</evidence>
<accession>A0A422ZVZ4</accession>
<evidence type="ECO:0000313" key="8">
    <source>
        <dbReference type="EMBL" id="ROG98100.1"/>
    </source>
</evidence>
<feature type="active site" description="Nucleophile" evidence="5">
    <location>
        <position position="176"/>
    </location>
</feature>
<feature type="binding site" evidence="6">
    <location>
        <begin position="204"/>
        <end position="207"/>
    </location>
    <ligand>
        <name>substrate</name>
    </ligand>
</feature>
<keyword evidence="1" id="KW-0645">Protease</keyword>
<protein>
    <recommendedName>
        <fullName evidence="4">Isoaspartyl peptidase</fullName>
    </recommendedName>
</protein>
<feature type="site" description="Cleavage; by autolysis" evidence="7">
    <location>
        <begin position="175"/>
        <end position="176"/>
    </location>
</feature>
<dbReference type="GO" id="GO:0016811">
    <property type="term" value="F:hydrolase activity, acting on carbon-nitrogen (but not peptide) bonds, in linear amides"/>
    <property type="evidence" value="ECO:0007669"/>
    <property type="project" value="UniProtKB-ARBA"/>
</dbReference>
<evidence type="ECO:0000256" key="5">
    <source>
        <dbReference type="PIRSR" id="PIRSR600246-1"/>
    </source>
</evidence>
<evidence type="ECO:0000256" key="7">
    <source>
        <dbReference type="PIRSR" id="PIRSR600246-3"/>
    </source>
</evidence>
<dbReference type="SUPFAM" id="SSF56235">
    <property type="entry name" value="N-terminal nucleophile aminohydrolases (Ntn hydrolases)"/>
    <property type="match status" value="1"/>
</dbReference>
<sequence length="318" mass="33503">MNTVALAIHGGCGVMALEDLSSEEWTEARQDLQKALQTGWKILKSGGSALDASQAAVVVMENSVHFNAGYGAALNTAGEHELDASIMSGVDLAAGAVSAARKIRNPVLAARKILDLRESVLLTGDGADAFARHYGLDMVENTYFTTPRRVKALEVMKQHQLAGTYKTARESEKHGTVGAVALDLEGHLAAATSTGGYTNKPVGRVGDSSVIGAGTWAKDNVCAVSSTGQGEFFIRYAVGHEISCRIEYAGQSLEVAADQMVNHILKAHGIGAGLVAIDSKGNVTAPYNTLGMFRGWIHAEGDGVVATHDEYFAFQAIL</sequence>
<dbReference type="GO" id="GO:0006508">
    <property type="term" value="P:proteolysis"/>
    <property type="evidence" value="ECO:0007669"/>
    <property type="project" value="UniProtKB-KW"/>
</dbReference>
<dbReference type="PANTHER" id="PTHR10188:SF6">
    <property type="entry name" value="N(4)-(BETA-N-ACETYLGLUCOSAMINYL)-L-ASPARAGINASE"/>
    <property type="match status" value="1"/>
</dbReference>
<feature type="binding site" evidence="6">
    <location>
        <begin position="227"/>
        <end position="230"/>
    </location>
    <ligand>
        <name>substrate</name>
    </ligand>
</feature>
<evidence type="ECO:0000313" key="9">
    <source>
        <dbReference type="Proteomes" id="UP000283322"/>
    </source>
</evidence>
<reference evidence="8 9" key="1">
    <citation type="submission" date="2018-10" db="EMBL/GenBank/DDBJ databases">
        <authorList>
            <person name="Vanduin D."/>
            <person name="Fouts D."/>
            <person name="Wright M."/>
            <person name="Sutton G."/>
            <person name="Nguyen K."/>
            <person name="Kreiswirth B."/>
            <person name="Chen L."/>
            <person name="Rojas L."/>
            <person name="Hujer A."/>
            <person name="Hujer K."/>
            <person name="Bonomo R."/>
            <person name="Adams M."/>
        </authorList>
    </citation>
    <scope>NUCLEOTIDE SEQUENCE [LARGE SCALE GENOMIC DNA]</scope>
    <source>
        <strain evidence="8 9">CRK0165</strain>
    </source>
</reference>
<dbReference type="Pfam" id="PF01112">
    <property type="entry name" value="Asparaginase_2"/>
    <property type="match status" value="1"/>
</dbReference>
<dbReference type="RefSeq" id="WP_071359871.1">
    <property type="nucleotide sequence ID" value="NZ_CP069863.1"/>
</dbReference>
<dbReference type="Proteomes" id="UP000283322">
    <property type="component" value="Unassembled WGS sequence"/>
</dbReference>
<evidence type="ECO:0000256" key="3">
    <source>
        <dbReference type="ARBA" id="ARBA00022813"/>
    </source>
</evidence>
<dbReference type="InterPro" id="IPR029055">
    <property type="entry name" value="Ntn_hydrolases_N"/>
</dbReference>
<comment type="caution">
    <text evidence="8">The sequence shown here is derived from an EMBL/GenBank/DDBJ whole genome shotgun (WGS) entry which is preliminary data.</text>
</comment>
<evidence type="ECO:0000256" key="1">
    <source>
        <dbReference type="ARBA" id="ARBA00022670"/>
    </source>
</evidence>
<keyword evidence="3" id="KW-0068">Autocatalytic cleavage</keyword>
<gene>
    <name evidence="8" type="ORF">BL124_00011405</name>
</gene>
<name>A0A422ZVZ4_KLEPN</name>
<dbReference type="GO" id="GO:0008233">
    <property type="term" value="F:peptidase activity"/>
    <property type="evidence" value="ECO:0007669"/>
    <property type="project" value="UniProtKB-KW"/>
</dbReference>